<protein>
    <submittedName>
        <fullName evidence="2">Uncharacterized protein</fullName>
    </submittedName>
</protein>
<feature type="compositionally biased region" description="Basic and acidic residues" evidence="1">
    <location>
        <begin position="1"/>
        <end position="17"/>
    </location>
</feature>
<dbReference type="EMBL" id="JBJUIK010000001">
    <property type="protein sequence ID" value="KAL3538003.1"/>
    <property type="molecule type" value="Genomic_DNA"/>
</dbReference>
<gene>
    <name evidence="2" type="ORF">ACH5RR_001369</name>
</gene>
<sequence length="186" mass="20872">MPRKEKVNINSSKRHDCDEVDSSSEDDTACDATESNGDSKIVEHMNSIFILFQSGVKEKSQMRRLQIISLESLTLEYAEVEKPISKQTHAASIFIYRLERISSSIILNADQSMGESLLKNLKLATLDRVQNVLQEVASVYQSIEKLDGDPYILKSIVDTFDGIVAAYMRINELSMAASKKDKAINH</sequence>
<organism evidence="2 3">
    <name type="scientific">Cinchona calisaya</name>
    <dbReference type="NCBI Taxonomy" id="153742"/>
    <lineage>
        <taxon>Eukaryota</taxon>
        <taxon>Viridiplantae</taxon>
        <taxon>Streptophyta</taxon>
        <taxon>Embryophyta</taxon>
        <taxon>Tracheophyta</taxon>
        <taxon>Spermatophyta</taxon>
        <taxon>Magnoliopsida</taxon>
        <taxon>eudicotyledons</taxon>
        <taxon>Gunneridae</taxon>
        <taxon>Pentapetalae</taxon>
        <taxon>asterids</taxon>
        <taxon>lamiids</taxon>
        <taxon>Gentianales</taxon>
        <taxon>Rubiaceae</taxon>
        <taxon>Cinchonoideae</taxon>
        <taxon>Cinchoneae</taxon>
        <taxon>Cinchona</taxon>
    </lineage>
</organism>
<evidence type="ECO:0000256" key="1">
    <source>
        <dbReference type="SAM" id="MobiDB-lite"/>
    </source>
</evidence>
<dbReference type="Proteomes" id="UP001630127">
    <property type="component" value="Unassembled WGS sequence"/>
</dbReference>
<comment type="caution">
    <text evidence="2">The sequence shown here is derived from an EMBL/GenBank/DDBJ whole genome shotgun (WGS) entry which is preliminary data.</text>
</comment>
<evidence type="ECO:0000313" key="3">
    <source>
        <dbReference type="Proteomes" id="UP001630127"/>
    </source>
</evidence>
<keyword evidence="3" id="KW-1185">Reference proteome</keyword>
<dbReference type="AlphaFoldDB" id="A0ABD3B3V7"/>
<accession>A0ABD3B3V7</accession>
<reference evidence="2 3" key="1">
    <citation type="submission" date="2024-11" db="EMBL/GenBank/DDBJ databases">
        <title>A near-complete genome assembly of Cinchona calisaya.</title>
        <authorList>
            <person name="Lian D.C."/>
            <person name="Zhao X.W."/>
            <person name="Wei L."/>
        </authorList>
    </citation>
    <scope>NUCLEOTIDE SEQUENCE [LARGE SCALE GENOMIC DNA]</scope>
    <source>
        <tissue evidence="2">Nenye</tissue>
    </source>
</reference>
<name>A0ABD3B3V7_9GENT</name>
<feature type="region of interest" description="Disordered" evidence="1">
    <location>
        <begin position="1"/>
        <end position="35"/>
    </location>
</feature>
<evidence type="ECO:0000313" key="2">
    <source>
        <dbReference type="EMBL" id="KAL3538003.1"/>
    </source>
</evidence>
<feature type="compositionally biased region" description="Acidic residues" evidence="1">
    <location>
        <begin position="18"/>
        <end position="29"/>
    </location>
</feature>
<proteinExistence type="predicted"/>